<dbReference type="Gene3D" id="1.10.10.60">
    <property type="entry name" value="Homeodomain-like"/>
    <property type="match status" value="1"/>
</dbReference>
<dbReference type="InterPro" id="IPR044694">
    <property type="entry name" value="NUP214"/>
</dbReference>
<evidence type="ECO:0000259" key="7">
    <source>
        <dbReference type="PROSITE" id="PS51294"/>
    </source>
</evidence>
<feature type="compositionally biased region" description="Polar residues" evidence="6">
    <location>
        <begin position="1117"/>
        <end position="1136"/>
    </location>
</feature>
<gene>
    <name evidence="8" type="ORF">NCGR_LOCUS10800</name>
</gene>
<dbReference type="InterPro" id="IPR009057">
    <property type="entry name" value="Homeodomain-like_sf"/>
</dbReference>
<dbReference type="SUPFAM" id="SSF117289">
    <property type="entry name" value="Nucleoporin domain"/>
    <property type="match status" value="1"/>
</dbReference>
<sequence length="2248" mass="238777">MGAPRELELSDEVEGEEDGTDDFVFRLAGDPIPLLPTDSNPLPLFDLLSPPARPLAVSDRHATVFLAHPSGFLAVRTKELIEASKEAREKGKASTRCAQDCCVAEVPLSGVSLIALSHDESVLAACTDTEIQFFSLASLLTHKDVVPSSSCSLGQAGTVKDFKWLNHASAAYIVLSNGGLLCHGSLGEGLKDVMENVDAVDCCKEGNHIAVARGNKLTILSPDFKETCSMSLLFQLWSDESDSEGTAIKVDSIGWVHGDSIVIGCVRLNEDDNEEGYLVQVIRTEESTFCESPGKPDVYTYVDFFHGIMDDVLPSGVGPNLLLGYLHRWDLMVASNKKSIEDHIALLKWPSAHDDEKAVTYLEMLEDKYSPRIDLQENGDDNVILGFGVENVSLFQKITVTVGPEQKEVAPQHILLCLTGEGKLAVYYLARISDPSDLPHATVSTNEDYGEKHISPATVSEKELTPSVTGSVSKSTLTEHGAEASSAQTGSNQQESMNVKNSSSASKEQETTGNSLLISSNKKPIDTRQLNVTAPPAALPSLELTGNTRPTISSSFSTVNNEGMNPTGGNAPNGLAPSLQPGSRSFGNSQTGKEGLDSAQSVGIFGGSQNSNKDGDVYGFKSSVFTSSGSVPAKIRERNEVGFGVPSPQTSYTADRKVFGAPVALSSVPSPSISPAKPAPIGSSSSGFRTGNSEAPQSLRGSSPSQQSMGKSHNSRTQAPADYSRNSKMGTRFDSEQDLSKKFYSINEMTKELDALLAYIEKDGGFRDACITFQQRPLSMFEDGLQNFLELLQVFKGKVEEQCSKIEDLRNKMFQVSARQTYMKGIVSQSSDNQYWDIWNRQKLSPEFEVKRQNILKANQNLTNQLVELERHFNNLEMNRSSETGRVASNRRAVYSNKARSSQTQLSSVYNALNSQLAAAEQLSECLSKQISVLNIGSPTRKQGAVTKELFESIGLAHTTDATKFSGSTPKPVKRFPSVNEHSKGILGPSKSGEPETARRRRESLDMSLASLEPQKTTVKRIAQQQRLKISSDLPFRSNKKIFDSQMAAISQEKSSNSSNSSIVESYVSRLHSLSEVSDVKEKPSGPQQNPLFKWVKESTGSSQISEQKHFELPGQMKSTAQSSKLTPSSPPSFSYTRMGAQDSINPSSVPSFGTKHTVSKPNTLTFKTTITPKSNAKTEPNILPSITAAKTSQSPLSVKTTGESRDLPTLTMKNRQDSQSMPSLGNIKGPGASLQNKGGIFTDLGKSSFTSEHSKPAVLHEKTGQLSGVGDAVQNTVKDTPKMAPQPSAFSPAPVTQTDSYSLRSTVSSSATSASSGAKTSDVLSSSMQKVSPIVPGGTVSSSIPTPAKDSSTGLSQNASKPETLKSDVTSTIASASSTSVISTTESKPSVPPTTGASLPSAHVSAPKTAPTTSESVVTSTGKDVGPNTDTIATDEDDMEEEAPSASAELNLGALGGFSLGSQPSSSPQKSNPFGASCGTSDNKSSGTPFTLTTSPGQLFRPASLSIPSAQPAQPSQSTSSSSFSSTFSSGLTGFGQPAQIGSGQQSAFGKPAQIGAGQQAGFGQTAQIQSGFGQPAQIQSGFGQSAQIGSGQQSGFGQPAQIGAVQSGFGQPAQFGAQQALGSVLGSFGQSRQLGGIGSGGFGGFASASTSGGFGSLSSSNAGFAGAASGGGFSAPAASAGGGFAAAATGGGFAALASKSGGFAGAASSGGGFGGAAQGGGFGTGGGFGSFGGNQGAGFSAFGASGTGRPPADFLTQIAMWDTQPSGRQRPKAKGQRPEAMPMQLLIQKKEVSSFVHITDILRPPYCVPPLLLNAYSPTVKLEARNSVETGIGSQTKKSLRNLREEAGKFYDIRLQTTAPKSFSKEKKRGEKIVLRFRPSHVASNFNQKLKTAQQLFWLLEIEALRLNTGKAAKDPSSQECAACKQTFQYITGTEQMYHQQQLHNHNQHLSSSPGLPPEKQFLLEGGDAGLVLSTDAKPRLKWTPELHERFVEAVHQLGGPDKATPKTIMRLMGIPGLTLYHLKSHLQKYRLSKNLQAQANAVNAKNVLSCRTGTDNPCEGSGSPPPHLNLEPQINRSMHIEALQIQIEVQRRLHEQLEVQRHLQLRIEAQGKYLQSVLEKAQEALAKQSVHLDGGETPTQQMSELISRATATRRVQVQQEHLHHHQRHLGGDGRGYNNDRAGATASAICEEFLFLDEPGRRGGGGGGGSSDDHDQQELDLSINGRINPPRPRDSQRIDLNGSSWN</sequence>
<feature type="domain" description="HTH myb-type" evidence="7">
    <location>
        <begin position="1977"/>
        <end position="2037"/>
    </location>
</feature>
<feature type="compositionally biased region" description="Low complexity" evidence="6">
    <location>
        <begin position="1370"/>
        <end position="1386"/>
    </location>
</feature>
<dbReference type="GO" id="GO:0003677">
    <property type="term" value="F:DNA binding"/>
    <property type="evidence" value="ECO:0007669"/>
    <property type="project" value="UniProtKB-KW"/>
</dbReference>
<feature type="region of interest" description="Disordered" evidence="6">
    <location>
        <begin position="666"/>
        <end position="734"/>
    </location>
</feature>
<feature type="coiled-coil region" evidence="5">
    <location>
        <begin position="852"/>
        <end position="879"/>
    </location>
</feature>
<dbReference type="FunFam" id="1.10.10.60:FF:000002">
    <property type="entry name" value="Myb family transcription factor"/>
    <property type="match status" value="1"/>
</dbReference>
<feature type="region of interest" description="Disordered" evidence="6">
    <location>
        <begin position="456"/>
        <end position="523"/>
    </location>
</feature>
<keyword evidence="2" id="KW-0238">DNA-binding</keyword>
<feature type="region of interest" description="Disordered" evidence="6">
    <location>
        <begin position="2157"/>
        <end position="2181"/>
    </location>
</feature>
<dbReference type="GO" id="GO:0017056">
    <property type="term" value="F:structural constituent of nuclear pore"/>
    <property type="evidence" value="ECO:0007669"/>
    <property type="project" value="InterPro"/>
</dbReference>
<dbReference type="InterPro" id="IPR025756">
    <property type="entry name" value="Myb_CC_LHEQLE"/>
</dbReference>
<dbReference type="Proteomes" id="UP000604825">
    <property type="component" value="Unassembled WGS sequence"/>
</dbReference>
<dbReference type="InterPro" id="IPR006447">
    <property type="entry name" value="Myb_dom_plants"/>
</dbReference>
<dbReference type="Pfam" id="PF14379">
    <property type="entry name" value="Myb_CC_LHEQLE"/>
    <property type="match status" value="1"/>
</dbReference>
<evidence type="ECO:0000256" key="2">
    <source>
        <dbReference type="ARBA" id="ARBA00023125"/>
    </source>
</evidence>
<feature type="region of interest" description="Disordered" evidence="6">
    <location>
        <begin position="1116"/>
        <end position="1138"/>
    </location>
</feature>
<organism evidence="8 9">
    <name type="scientific">Miscanthus lutarioriparius</name>
    <dbReference type="NCBI Taxonomy" id="422564"/>
    <lineage>
        <taxon>Eukaryota</taxon>
        <taxon>Viridiplantae</taxon>
        <taxon>Streptophyta</taxon>
        <taxon>Embryophyta</taxon>
        <taxon>Tracheophyta</taxon>
        <taxon>Spermatophyta</taxon>
        <taxon>Magnoliopsida</taxon>
        <taxon>Liliopsida</taxon>
        <taxon>Poales</taxon>
        <taxon>Poaceae</taxon>
        <taxon>PACMAD clade</taxon>
        <taxon>Panicoideae</taxon>
        <taxon>Andropogonodae</taxon>
        <taxon>Andropogoneae</taxon>
        <taxon>Saccharinae</taxon>
        <taxon>Miscanthus</taxon>
    </lineage>
</organism>
<feature type="region of interest" description="Disordered" evidence="6">
    <location>
        <begin position="1076"/>
        <end position="1099"/>
    </location>
</feature>
<accession>A0A811N579</accession>
<reference evidence="8" key="1">
    <citation type="submission" date="2020-10" db="EMBL/GenBank/DDBJ databases">
        <authorList>
            <person name="Han B."/>
            <person name="Lu T."/>
            <person name="Zhao Q."/>
            <person name="Huang X."/>
            <person name="Zhao Y."/>
        </authorList>
    </citation>
    <scope>NUCLEOTIDE SEQUENCE</scope>
</reference>
<feature type="compositionally biased region" description="Low complexity" evidence="6">
    <location>
        <begin position="1504"/>
        <end position="1530"/>
    </location>
</feature>
<evidence type="ECO:0000256" key="3">
    <source>
        <dbReference type="ARBA" id="ARBA00023163"/>
    </source>
</evidence>
<feature type="compositionally biased region" description="Polar residues" evidence="6">
    <location>
        <begin position="580"/>
        <end position="592"/>
    </location>
</feature>
<dbReference type="Pfam" id="PF00249">
    <property type="entry name" value="Myb_DNA-binding"/>
    <property type="match status" value="1"/>
</dbReference>
<dbReference type="PROSITE" id="PS51294">
    <property type="entry name" value="HTH_MYB"/>
    <property type="match status" value="1"/>
</dbReference>
<feature type="region of interest" description="Disordered" evidence="6">
    <location>
        <begin position="1279"/>
        <end position="1530"/>
    </location>
</feature>
<keyword evidence="4" id="KW-0539">Nucleus</keyword>
<protein>
    <recommendedName>
        <fullName evidence="7">HTH myb-type domain-containing protein</fullName>
    </recommendedName>
</protein>
<dbReference type="PANTHER" id="PTHR34418:SF3">
    <property type="entry name" value="NUCLEAR PORE COMPLEX PROTEIN NUP214"/>
    <property type="match status" value="1"/>
</dbReference>
<feature type="compositionally biased region" description="Polar residues" evidence="6">
    <location>
        <begin position="1411"/>
        <end position="1433"/>
    </location>
</feature>
<feature type="compositionally biased region" description="Polar residues" evidence="6">
    <location>
        <begin position="485"/>
        <end position="523"/>
    </location>
</feature>
<evidence type="ECO:0000256" key="5">
    <source>
        <dbReference type="SAM" id="Coils"/>
    </source>
</evidence>
<comment type="caution">
    <text evidence="8">The sequence shown here is derived from an EMBL/GenBank/DDBJ whole genome shotgun (WGS) entry which is preliminary data.</text>
</comment>
<evidence type="ECO:0000256" key="1">
    <source>
        <dbReference type="ARBA" id="ARBA00023015"/>
    </source>
</evidence>
<feature type="compositionally biased region" description="Acidic residues" evidence="6">
    <location>
        <begin position="1434"/>
        <end position="1444"/>
    </location>
</feature>
<feature type="compositionally biased region" description="Polar residues" evidence="6">
    <location>
        <begin position="1479"/>
        <end position="1498"/>
    </location>
</feature>
<feature type="compositionally biased region" description="Polar residues" evidence="6">
    <location>
        <begin position="466"/>
        <end position="478"/>
    </location>
</feature>
<name>A0A811N579_9POAL</name>
<keyword evidence="5" id="KW-0175">Coiled coil</keyword>
<feature type="compositionally biased region" description="Polar residues" evidence="6">
    <location>
        <begin position="687"/>
        <end position="729"/>
    </location>
</feature>
<feature type="compositionally biased region" description="Polar residues" evidence="6">
    <location>
        <begin position="560"/>
        <end position="570"/>
    </location>
</feature>
<feature type="region of interest" description="Disordered" evidence="6">
    <location>
        <begin position="2199"/>
        <end position="2248"/>
    </location>
</feature>
<feature type="region of interest" description="Disordered" evidence="6">
    <location>
        <begin position="560"/>
        <end position="613"/>
    </location>
</feature>
<evidence type="ECO:0000256" key="4">
    <source>
        <dbReference type="ARBA" id="ARBA00023242"/>
    </source>
</evidence>
<proteinExistence type="predicted"/>
<feature type="compositionally biased region" description="Low complexity" evidence="6">
    <location>
        <begin position="1461"/>
        <end position="1475"/>
    </location>
</feature>
<evidence type="ECO:0000313" key="9">
    <source>
        <dbReference type="Proteomes" id="UP000604825"/>
    </source>
</evidence>
<evidence type="ECO:0000256" key="6">
    <source>
        <dbReference type="SAM" id="MobiDB-lite"/>
    </source>
</evidence>
<dbReference type="EMBL" id="CAJGYO010000003">
    <property type="protein sequence ID" value="CAD6216619.1"/>
    <property type="molecule type" value="Genomic_DNA"/>
</dbReference>
<feature type="compositionally biased region" description="Low complexity" evidence="6">
    <location>
        <begin position="1301"/>
        <end position="1322"/>
    </location>
</feature>
<keyword evidence="3" id="KW-0804">Transcription</keyword>
<feature type="compositionally biased region" description="Polar residues" evidence="6">
    <location>
        <begin position="1340"/>
        <end position="1362"/>
    </location>
</feature>
<feature type="compositionally biased region" description="Low complexity" evidence="6">
    <location>
        <begin position="666"/>
        <end position="686"/>
    </location>
</feature>
<dbReference type="GO" id="GO:0006405">
    <property type="term" value="P:RNA export from nucleus"/>
    <property type="evidence" value="ECO:0007669"/>
    <property type="project" value="InterPro"/>
</dbReference>
<dbReference type="InterPro" id="IPR001005">
    <property type="entry name" value="SANT/Myb"/>
</dbReference>
<dbReference type="NCBIfam" id="TIGR01557">
    <property type="entry name" value="myb_SHAQKYF"/>
    <property type="match status" value="1"/>
</dbReference>
<keyword evidence="9" id="KW-1185">Reference proteome</keyword>
<feature type="region of interest" description="Disordered" evidence="6">
    <location>
        <begin position="962"/>
        <end position="1002"/>
    </location>
</feature>
<dbReference type="OrthoDB" id="248320at2759"/>
<dbReference type="InterPro" id="IPR017930">
    <property type="entry name" value="Myb_dom"/>
</dbReference>
<evidence type="ECO:0000313" key="8">
    <source>
        <dbReference type="EMBL" id="CAD6216619.1"/>
    </source>
</evidence>
<keyword evidence="1" id="KW-0805">Transcription regulation</keyword>
<dbReference type="PANTHER" id="PTHR34418">
    <property type="entry name" value="NUCLEAR PORE COMPLEX PROTEIN NUP214 ISOFORM X1"/>
    <property type="match status" value="1"/>
</dbReference>
<dbReference type="SUPFAM" id="SSF46689">
    <property type="entry name" value="Homeodomain-like"/>
    <property type="match status" value="1"/>
</dbReference>